<dbReference type="RefSeq" id="WP_378151025.1">
    <property type="nucleotide sequence ID" value="NZ_JBHSEC010000001.1"/>
</dbReference>
<evidence type="ECO:0000313" key="5">
    <source>
        <dbReference type="EMBL" id="MFC4408871.1"/>
    </source>
</evidence>
<dbReference type="PROSITE" id="PS51462">
    <property type="entry name" value="NUDIX"/>
    <property type="match status" value="1"/>
</dbReference>
<gene>
    <name evidence="5" type="ORF">ACFOZY_00335</name>
</gene>
<evidence type="ECO:0000256" key="3">
    <source>
        <dbReference type="RuleBase" id="RU003476"/>
    </source>
</evidence>
<accession>A0ABV8WYZ5</accession>
<dbReference type="InterPro" id="IPR015797">
    <property type="entry name" value="NUDIX_hydrolase-like_dom_sf"/>
</dbReference>
<name>A0ABV8WYZ5_9LACT</name>
<keyword evidence="2 3" id="KW-0378">Hydrolase</keyword>
<comment type="similarity">
    <text evidence="3">Belongs to the Nudix hydrolase family.</text>
</comment>
<organism evidence="5 6">
    <name type="scientific">Chungangia koreensis</name>
    <dbReference type="NCBI Taxonomy" id="752657"/>
    <lineage>
        <taxon>Bacteria</taxon>
        <taxon>Bacillati</taxon>
        <taxon>Bacillota</taxon>
        <taxon>Bacilli</taxon>
        <taxon>Lactobacillales</taxon>
        <taxon>Chungangia</taxon>
    </lineage>
</organism>
<evidence type="ECO:0000256" key="2">
    <source>
        <dbReference type="ARBA" id="ARBA00022801"/>
    </source>
</evidence>
<dbReference type="Pfam" id="PF00293">
    <property type="entry name" value="NUDIX"/>
    <property type="match status" value="1"/>
</dbReference>
<evidence type="ECO:0000313" key="6">
    <source>
        <dbReference type="Proteomes" id="UP001595817"/>
    </source>
</evidence>
<keyword evidence="6" id="KW-1185">Reference proteome</keyword>
<dbReference type="PANTHER" id="PTHR43046:SF2">
    <property type="entry name" value="8-OXO-DGTP DIPHOSPHATASE-RELATED"/>
    <property type="match status" value="1"/>
</dbReference>
<dbReference type="PRINTS" id="PR00502">
    <property type="entry name" value="NUDIXFAMILY"/>
</dbReference>
<dbReference type="GO" id="GO:0016787">
    <property type="term" value="F:hydrolase activity"/>
    <property type="evidence" value="ECO:0007669"/>
    <property type="project" value="UniProtKB-KW"/>
</dbReference>
<reference evidence="6" key="1">
    <citation type="journal article" date="2019" name="Int. J. Syst. Evol. Microbiol.">
        <title>The Global Catalogue of Microorganisms (GCM) 10K type strain sequencing project: providing services to taxonomists for standard genome sequencing and annotation.</title>
        <authorList>
            <consortium name="The Broad Institute Genomics Platform"/>
            <consortium name="The Broad Institute Genome Sequencing Center for Infectious Disease"/>
            <person name="Wu L."/>
            <person name="Ma J."/>
        </authorList>
    </citation>
    <scope>NUCLEOTIDE SEQUENCE [LARGE SCALE GENOMIC DNA]</scope>
    <source>
        <strain evidence="6">CCUG 59778</strain>
    </source>
</reference>
<dbReference type="InterPro" id="IPR000086">
    <property type="entry name" value="NUDIX_hydrolase_dom"/>
</dbReference>
<sequence>MNYIADMRKLIGHETLFTVGCGVIIEKDGCILLQHRTDEDSWCIPGGVMELGETFEEAARRETLEETNLSVGELELFGLYSGEDCFAEYSNKDRVYSVQIIFKATSYTGELVQAGSESKEHRFFNKEALPANLNQRQQSFIMDWANGRKTPVIR</sequence>
<protein>
    <submittedName>
        <fullName evidence="5">NUDIX hydrolase</fullName>
    </submittedName>
</protein>
<comment type="cofactor">
    <cofactor evidence="1">
        <name>Mg(2+)</name>
        <dbReference type="ChEBI" id="CHEBI:18420"/>
    </cofactor>
</comment>
<dbReference type="InterPro" id="IPR020084">
    <property type="entry name" value="NUDIX_hydrolase_CS"/>
</dbReference>
<dbReference type="PANTHER" id="PTHR43046">
    <property type="entry name" value="GDP-MANNOSE MANNOSYL HYDROLASE"/>
    <property type="match status" value="1"/>
</dbReference>
<dbReference type="PROSITE" id="PS00893">
    <property type="entry name" value="NUDIX_BOX"/>
    <property type="match status" value="1"/>
</dbReference>
<dbReference type="InterPro" id="IPR020476">
    <property type="entry name" value="Nudix_hydrolase"/>
</dbReference>
<feature type="domain" description="Nudix hydrolase" evidence="4">
    <location>
        <begin position="14"/>
        <end position="146"/>
    </location>
</feature>
<dbReference type="SUPFAM" id="SSF55811">
    <property type="entry name" value="Nudix"/>
    <property type="match status" value="1"/>
</dbReference>
<evidence type="ECO:0000256" key="1">
    <source>
        <dbReference type="ARBA" id="ARBA00001946"/>
    </source>
</evidence>
<evidence type="ECO:0000259" key="4">
    <source>
        <dbReference type="PROSITE" id="PS51462"/>
    </source>
</evidence>
<proteinExistence type="inferred from homology"/>
<dbReference type="CDD" id="cd04677">
    <property type="entry name" value="NUDIX_Hydrolase"/>
    <property type="match status" value="1"/>
</dbReference>
<comment type="caution">
    <text evidence="5">The sequence shown here is derived from an EMBL/GenBank/DDBJ whole genome shotgun (WGS) entry which is preliminary data.</text>
</comment>
<dbReference type="Proteomes" id="UP001595817">
    <property type="component" value="Unassembled WGS sequence"/>
</dbReference>
<dbReference type="Gene3D" id="3.90.79.10">
    <property type="entry name" value="Nucleoside Triphosphate Pyrophosphohydrolase"/>
    <property type="match status" value="1"/>
</dbReference>
<dbReference type="EMBL" id="JBHSEC010000001">
    <property type="protein sequence ID" value="MFC4408871.1"/>
    <property type="molecule type" value="Genomic_DNA"/>
</dbReference>